<keyword evidence="2" id="KW-0694">RNA-binding</keyword>
<feature type="region of interest" description="Disordered" evidence="3">
    <location>
        <begin position="264"/>
        <end position="294"/>
    </location>
</feature>
<feature type="region of interest" description="Disordered" evidence="3">
    <location>
        <begin position="120"/>
        <end position="192"/>
    </location>
</feature>
<dbReference type="InterPro" id="IPR038294">
    <property type="entry name" value="SLBP_RNA_bind_sf"/>
</dbReference>
<proteinExistence type="inferred from homology"/>
<dbReference type="PANTHER" id="PTHR17408">
    <property type="entry name" value="HISTONE RNA HAIRPIN-BINDING PROTEIN"/>
    <property type="match status" value="1"/>
</dbReference>
<dbReference type="GO" id="GO:0005634">
    <property type="term" value="C:nucleus"/>
    <property type="evidence" value="ECO:0007669"/>
    <property type="project" value="UniProtKB-ARBA"/>
</dbReference>
<dbReference type="Gene3D" id="1.10.8.1120">
    <property type="entry name" value="Histone RNA hairpin-binding protein RNA-binding domain"/>
    <property type="match status" value="1"/>
</dbReference>
<gene>
    <name evidence="5" type="ORF">TKK_013499</name>
</gene>
<feature type="compositionally biased region" description="Basic and acidic residues" evidence="3">
    <location>
        <begin position="268"/>
        <end position="282"/>
    </location>
</feature>
<keyword evidence="6" id="KW-1185">Reference proteome</keyword>
<sequence>MMASLIAEEKKRHSYIEDEEDALLNEAICCSRNLEIKTDDDEDESEDAKNVNSHQEATNLLQPINPKPTNIPWYDMNSSDSSQNVSDSSNGKIDLSLSGGKVELIAGVNSSNIDYAFRVSNKGSSRSSSEETDLLHNGKNHREPVTKSQSASPVRKRLRNRDVYDEDEAAYSRNRKTSTSSSSTVSNGHKRTEYEKDRAVLARRQKDIDYGKNTIGYDRYIREVPKEQRTKEHPRTPPMHIKYSRRGWDGMVKLWRKQLHNWDPVEDSNDKVEDNVKMKGDVVEEEVKDESVKS</sequence>
<feature type="compositionally biased region" description="Basic and acidic residues" evidence="3">
    <location>
        <begin position="133"/>
        <end position="145"/>
    </location>
</feature>
<protein>
    <recommendedName>
        <fullName evidence="4">Histone RNA hairpin-binding protein RNA-binding domain-containing protein</fullName>
    </recommendedName>
</protein>
<dbReference type="Pfam" id="PF15247">
    <property type="entry name" value="SLBP_RNA_bind"/>
    <property type="match status" value="1"/>
</dbReference>
<comment type="caution">
    <text evidence="5">The sequence shown here is derived from an EMBL/GenBank/DDBJ whole genome shotgun (WGS) entry which is preliminary data.</text>
</comment>
<evidence type="ECO:0000313" key="6">
    <source>
        <dbReference type="Proteomes" id="UP001627154"/>
    </source>
</evidence>
<feature type="compositionally biased region" description="Low complexity" evidence="3">
    <location>
        <begin position="177"/>
        <end position="186"/>
    </location>
</feature>
<dbReference type="AlphaFoldDB" id="A0ABD2WGI7"/>
<name>A0ABD2WGI7_9HYME</name>
<dbReference type="Proteomes" id="UP001627154">
    <property type="component" value="Unassembled WGS sequence"/>
</dbReference>
<comment type="similarity">
    <text evidence="1">Belongs to the SLBP family.</text>
</comment>
<dbReference type="GO" id="GO:0007076">
    <property type="term" value="P:mitotic chromosome condensation"/>
    <property type="evidence" value="ECO:0007669"/>
    <property type="project" value="UniProtKB-ARBA"/>
</dbReference>
<feature type="region of interest" description="Disordered" evidence="3">
    <location>
        <begin position="36"/>
        <end position="90"/>
    </location>
</feature>
<evidence type="ECO:0000256" key="1">
    <source>
        <dbReference type="ARBA" id="ARBA00006151"/>
    </source>
</evidence>
<accession>A0ABD2WGI7</accession>
<feature type="domain" description="Histone RNA hairpin-binding protein RNA-binding" evidence="4">
    <location>
        <begin position="197"/>
        <end position="264"/>
    </location>
</feature>
<dbReference type="FunFam" id="1.10.8.1120:FF:000001">
    <property type="entry name" value="Histone RNA hairpin-binding protein-like"/>
    <property type="match status" value="1"/>
</dbReference>
<dbReference type="EMBL" id="JBJJXI010000107">
    <property type="protein sequence ID" value="KAL3392197.1"/>
    <property type="molecule type" value="Genomic_DNA"/>
</dbReference>
<dbReference type="GO" id="GO:0003729">
    <property type="term" value="F:mRNA binding"/>
    <property type="evidence" value="ECO:0007669"/>
    <property type="project" value="UniProtKB-ARBA"/>
</dbReference>
<dbReference type="InterPro" id="IPR029344">
    <property type="entry name" value="SLBP_RNA_bind"/>
</dbReference>
<evidence type="ECO:0000313" key="5">
    <source>
        <dbReference type="EMBL" id="KAL3392197.1"/>
    </source>
</evidence>
<reference evidence="5 6" key="1">
    <citation type="journal article" date="2024" name="bioRxiv">
        <title>A reference genome for Trichogramma kaykai: A tiny desert-dwelling parasitoid wasp with competing sex-ratio distorters.</title>
        <authorList>
            <person name="Culotta J."/>
            <person name="Lindsey A.R."/>
        </authorList>
    </citation>
    <scope>NUCLEOTIDE SEQUENCE [LARGE SCALE GENOMIC DNA]</scope>
    <source>
        <strain evidence="5 6">KSX58</strain>
    </source>
</reference>
<evidence type="ECO:0000259" key="4">
    <source>
        <dbReference type="Pfam" id="PF15247"/>
    </source>
</evidence>
<organism evidence="5 6">
    <name type="scientific">Trichogramma kaykai</name>
    <dbReference type="NCBI Taxonomy" id="54128"/>
    <lineage>
        <taxon>Eukaryota</taxon>
        <taxon>Metazoa</taxon>
        <taxon>Ecdysozoa</taxon>
        <taxon>Arthropoda</taxon>
        <taxon>Hexapoda</taxon>
        <taxon>Insecta</taxon>
        <taxon>Pterygota</taxon>
        <taxon>Neoptera</taxon>
        <taxon>Endopterygota</taxon>
        <taxon>Hymenoptera</taxon>
        <taxon>Apocrita</taxon>
        <taxon>Proctotrupomorpha</taxon>
        <taxon>Chalcidoidea</taxon>
        <taxon>Trichogrammatidae</taxon>
        <taxon>Trichogramma</taxon>
    </lineage>
</organism>
<feature type="compositionally biased region" description="Low complexity" evidence="3">
    <location>
        <begin position="75"/>
        <end position="90"/>
    </location>
</feature>
<feature type="compositionally biased region" description="Polar residues" evidence="3">
    <location>
        <begin position="50"/>
        <end position="62"/>
    </location>
</feature>
<dbReference type="InterPro" id="IPR026502">
    <property type="entry name" value="SLBP1/SLBP2"/>
</dbReference>
<evidence type="ECO:0000256" key="2">
    <source>
        <dbReference type="ARBA" id="ARBA00022884"/>
    </source>
</evidence>
<evidence type="ECO:0000256" key="3">
    <source>
        <dbReference type="SAM" id="MobiDB-lite"/>
    </source>
</evidence>
<dbReference type="PANTHER" id="PTHR17408:SF0">
    <property type="entry name" value="HISTONE RNA HAIRPIN-BINDING PROTEIN"/>
    <property type="match status" value="1"/>
</dbReference>